<dbReference type="SMART" id="SM00736">
    <property type="entry name" value="CADG"/>
    <property type="match status" value="1"/>
</dbReference>
<dbReference type="InterPro" id="IPR009056">
    <property type="entry name" value="Cyt_c-like_dom"/>
</dbReference>
<dbReference type="InterPro" id="IPR004852">
    <property type="entry name" value="Di-haem_cyt_c_peroxidsae"/>
</dbReference>
<dbReference type="SUPFAM" id="SSF49313">
    <property type="entry name" value="Cadherin-like"/>
    <property type="match status" value="1"/>
</dbReference>
<dbReference type="Gene3D" id="1.10.760.10">
    <property type="entry name" value="Cytochrome c-like domain"/>
    <property type="match status" value="2"/>
</dbReference>
<dbReference type="InterPro" id="IPR051395">
    <property type="entry name" value="Cytochrome_c_Peroxidase/MauG"/>
</dbReference>
<protein>
    <submittedName>
        <fullName evidence="10">Cytochrome-c peroxidase</fullName>
    </submittedName>
</protein>
<comment type="caution">
    <text evidence="10">The sequence shown here is derived from an EMBL/GenBank/DDBJ whole genome shotgun (WGS) entry which is preliminary data.</text>
</comment>
<dbReference type="InterPro" id="IPR036909">
    <property type="entry name" value="Cyt_c-like_dom_sf"/>
</dbReference>
<organism evidence="10 11">
    <name type="scientific">Hyphococcus luteus</name>
    <dbReference type="NCBI Taxonomy" id="2058213"/>
    <lineage>
        <taxon>Bacteria</taxon>
        <taxon>Pseudomonadati</taxon>
        <taxon>Pseudomonadota</taxon>
        <taxon>Alphaproteobacteria</taxon>
        <taxon>Parvularculales</taxon>
        <taxon>Parvularculaceae</taxon>
        <taxon>Hyphococcus</taxon>
    </lineage>
</organism>
<keyword evidence="2 7" id="KW-0349">Heme</keyword>
<dbReference type="Proteomes" id="UP000239504">
    <property type="component" value="Unassembled WGS sequence"/>
</dbReference>
<feature type="chain" id="PRO_5015684101" evidence="8">
    <location>
        <begin position="22"/>
        <end position="488"/>
    </location>
</feature>
<keyword evidence="10" id="KW-0575">Peroxidase</keyword>
<dbReference type="InterPro" id="IPR013783">
    <property type="entry name" value="Ig-like_fold"/>
</dbReference>
<proteinExistence type="predicted"/>
<dbReference type="Gene3D" id="2.60.40.10">
    <property type="entry name" value="Immunoglobulins"/>
    <property type="match status" value="1"/>
</dbReference>
<keyword evidence="4 8" id="KW-0732">Signal</keyword>
<dbReference type="OrthoDB" id="9805202at2"/>
<dbReference type="PROSITE" id="PS51007">
    <property type="entry name" value="CYTC"/>
    <property type="match status" value="2"/>
</dbReference>
<dbReference type="PANTHER" id="PTHR30600:SF10">
    <property type="entry name" value="BLL6722 PROTEIN"/>
    <property type="match status" value="1"/>
</dbReference>
<evidence type="ECO:0000259" key="9">
    <source>
        <dbReference type="PROSITE" id="PS51007"/>
    </source>
</evidence>
<keyword evidence="6 7" id="KW-0408">Iron</keyword>
<name>A0A2S7JZH9_9PROT</name>
<dbReference type="GO" id="GO:0016020">
    <property type="term" value="C:membrane"/>
    <property type="evidence" value="ECO:0007669"/>
    <property type="project" value="InterPro"/>
</dbReference>
<feature type="domain" description="Cytochrome c" evidence="9">
    <location>
        <begin position="167"/>
        <end position="276"/>
    </location>
</feature>
<dbReference type="Pfam" id="PF03150">
    <property type="entry name" value="CCP_MauG"/>
    <property type="match status" value="1"/>
</dbReference>
<feature type="domain" description="Cytochrome c" evidence="9">
    <location>
        <begin position="333"/>
        <end position="472"/>
    </location>
</feature>
<evidence type="ECO:0000256" key="3">
    <source>
        <dbReference type="ARBA" id="ARBA00022723"/>
    </source>
</evidence>
<evidence type="ECO:0000313" key="10">
    <source>
        <dbReference type="EMBL" id="PQA85667.1"/>
    </source>
</evidence>
<dbReference type="InterPro" id="IPR006644">
    <property type="entry name" value="Cadg"/>
</dbReference>
<keyword evidence="5" id="KW-0560">Oxidoreductase</keyword>
<dbReference type="PROSITE" id="PS51257">
    <property type="entry name" value="PROKAR_LIPOPROTEIN"/>
    <property type="match status" value="1"/>
</dbReference>
<dbReference type="GO" id="GO:0020037">
    <property type="term" value="F:heme binding"/>
    <property type="evidence" value="ECO:0007669"/>
    <property type="project" value="InterPro"/>
</dbReference>
<sequence>MTHLNKIVPLFGFVFLVACTAAGGDEADAGPNSPPAVASANANQSAFVGYEFEYDATQGGATFSDADGDALSYSFSFAPDSRGLAAAGGVISGVPDGPGSLTVTMTATDGAGASASDEFVIDITIDQDAVLLAFEGAVNLSELENYAEPDIPDYITKFQDGNRVTDAAATLGRVLFYDKSLSNNDEISCGFCHKQSLAFGDNVDYTFGQAGEQQRHTPRLVNAQYAEETNFFWNERVDSLEAQVTEPIHHPNELGFSGRLGQPDFADLVEKLEAIDYYEELFRFVFLDPEITEERLQIALGQFVRSIVSYDSRWDEGRAQVASVDDPFPNFTPDENSGKTLFTRTPAEGGAGCAACHRPPEFDIDPNAGHNGVVTVLDDEFSFDYENTRAPSLRDLAHGDGALNGPFMHDGAFDTLRAVIDHYDNLEVTDHADPAEFMASLDERLQTGGSPQTLNLTETEKNQLEAYLLTLGGSALYTDPKWSSPFPE</sequence>
<gene>
    <name evidence="10" type="ORF">CW354_22315</name>
</gene>
<dbReference type="InterPro" id="IPR015919">
    <property type="entry name" value="Cadherin-like_sf"/>
</dbReference>
<dbReference type="Pfam" id="PF05345">
    <property type="entry name" value="He_PIG"/>
    <property type="match status" value="1"/>
</dbReference>
<evidence type="ECO:0000256" key="8">
    <source>
        <dbReference type="SAM" id="SignalP"/>
    </source>
</evidence>
<dbReference type="SUPFAM" id="SSF46626">
    <property type="entry name" value="Cytochrome c"/>
    <property type="match status" value="2"/>
</dbReference>
<dbReference type="GO" id="GO:0005509">
    <property type="term" value="F:calcium ion binding"/>
    <property type="evidence" value="ECO:0007669"/>
    <property type="project" value="InterPro"/>
</dbReference>
<keyword evidence="3 7" id="KW-0479">Metal-binding</keyword>
<dbReference type="EMBL" id="PJCH01000017">
    <property type="protein sequence ID" value="PQA85667.1"/>
    <property type="molecule type" value="Genomic_DNA"/>
</dbReference>
<evidence type="ECO:0000256" key="4">
    <source>
        <dbReference type="ARBA" id="ARBA00022729"/>
    </source>
</evidence>
<evidence type="ECO:0000256" key="2">
    <source>
        <dbReference type="ARBA" id="ARBA00022617"/>
    </source>
</evidence>
<dbReference type="AlphaFoldDB" id="A0A2S7JZH9"/>
<evidence type="ECO:0000313" key="11">
    <source>
        <dbReference type="Proteomes" id="UP000239504"/>
    </source>
</evidence>
<comment type="subcellular location">
    <subcellularLocation>
        <location evidence="1">Cell envelope</location>
    </subcellularLocation>
</comment>
<evidence type="ECO:0000256" key="1">
    <source>
        <dbReference type="ARBA" id="ARBA00004196"/>
    </source>
</evidence>
<dbReference type="GO" id="GO:0004130">
    <property type="term" value="F:cytochrome-c peroxidase activity"/>
    <property type="evidence" value="ECO:0007669"/>
    <property type="project" value="TreeGrafter"/>
</dbReference>
<evidence type="ECO:0000256" key="6">
    <source>
        <dbReference type="ARBA" id="ARBA00023004"/>
    </source>
</evidence>
<keyword evidence="11" id="KW-1185">Reference proteome</keyword>
<reference evidence="10 11" key="1">
    <citation type="submission" date="2017-12" db="EMBL/GenBank/DDBJ databases">
        <authorList>
            <person name="Hurst M.R.H."/>
        </authorList>
    </citation>
    <scope>NUCLEOTIDE SEQUENCE [LARGE SCALE GENOMIC DNA]</scope>
    <source>
        <strain evidence="10 11">SY-3-19</strain>
    </source>
</reference>
<evidence type="ECO:0000256" key="7">
    <source>
        <dbReference type="PROSITE-ProRule" id="PRU00433"/>
    </source>
</evidence>
<feature type="signal peptide" evidence="8">
    <location>
        <begin position="1"/>
        <end position="21"/>
    </location>
</feature>
<dbReference type="GO" id="GO:0030313">
    <property type="term" value="C:cell envelope"/>
    <property type="evidence" value="ECO:0007669"/>
    <property type="project" value="UniProtKB-SubCell"/>
</dbReference>
<evidence type="ECO:0000256" key="5">
    <source>
        <dbReference type="ARBA" id="ARBA00023002"/>
    </source>
</evidence>
<accession>A0A2S7JZH9</accession>
<dbReference type="PANTHER" id="PTHR30600">
    <property type="entry name" value="CYTOCHROME C PEROXIDASE-RELATED"/>
    <property type="match status" value="1"/>
</dbReference>
<dbReference type="GO" id="GO:0009055">
    <property type="term" value="F:electron transfer activity"/>
    <property type="evidence" value="ECO:0007669"/>
    <property type="project" value="InterPro"/>
</dbReference>
<dbReference type="RefSeq" id="WP_104832306.1">
    <property type="nucleotide sequence ID" value="NZ_PJCH01000017.1"/>
</dbReference>